<comment type="caution">
    <text evidence="5">The sequence shown here is derived from an EMBL/GenBank/DDBJ whole genome shotgun (WGS) entry which is preliminary data.</text>
</comment>
<dbReference type="AlphaFoldDB" id="A0A9J5ZA14"/>
<evidence type="ECO:0000259" key="4">
    <source>
        <dbReference type="PROSITE" id="PS50600"/>
    </source>
</evidence>
<evidence type="ECO:0000313" key="5">
    <source>
        <dbReference type="EMBL" id="KAG5609827.1"/>
    </source>
</evidence>
<evidence type="ECO:0000313" key="6">
    <source>
        <dbReference type="Proteomes" id="UP000824120"/>
    </source>
</evidence>
<keyword evidence="2" id="KW-0645">Protease</keyword>
<comment type="similarity">
    <text evidence="1">Belongs to the peptidase C48 family.</text>
</comment>
<dbReference type="SUPFAM" id="SSF54001">
    <property type="entry name" value="Cysteine proteinases"/>
    <property type="match status" value="1"/>
</dbReference>
<dbReference type="Pfam" id="PF02902">
    <property type="entry name" value="Peptidase_C48"/>
    <property type="match status" value="1"/>
</dbReference>
<organism evidence="5 6">
    <name type="scientific">Solanum commersonii</name>
    <name type="common">Commerson's wild potato</name>
    <name type="synonym">Commerson's nightshade</name>
    <dbReference type="NCBI Taxonomy" id="4109"/>
    <lineage>
        <taxon>Eukaryota</taxon>
        <taxon>Viridiplantae</taxon>
        <taxon>Streptophyta</taxon>
        <taxon>Embryophyta</taxon>
        <taxon>Tracheophyta</taxon>
        <taxon>Spermatophyta</taxon>
        <taxon>Magnoliopsida</taxon>
        <taxon>eudicotyledons</taxon>
        <taxon>Gunneridae</taxon>
        <taxon>Pentapetalae</taxon>
        <taxon>asterids</taxon>
        <taxon>lamiids</taxon>
        <taxon>Solanales</taxon>
        <taxon>Solanaceae</taxon>
        <taxon>Solanoideae</taxon>
        <taxon>Solaneae</taxon>
        <taxon>Solanum</taxon>
    </lineage>
</organism>
<dbReference type="InterPro" id="IPR038765">
    <property type="entry name" value="Papain-like_cys_pep_sf"/>
</dbReference>
<dbReference type="OrthoDB" id="1291327at2759"/>
<gene>
    <name evidence="5" type="ORF">H5410_021108</name>
</gene>
<dbReference type="Proteomes" id="UP000824120">
    <property type="component" value="Chromosome 4"/>
</dbReference>
<dbReference type="PANTHER" id="PTHR33022">
    <property type="entry name" value="DUF1985 DOMAIN-CONTAINING PROTEIN"/>
    <property type="match status" value="1"/>
</dbReference>
<dbReference type="PANTHER" id="PTHR33022:SF26">
    <property type="entry name" value="UBIQUITIN-LIKE PROTEASE FAMILY PROFILE DOMAIN-CONTAINING PROTEIN"/>
    <property type="match status" value="1"/>
</dbReference>
<evidence type="ECO:0000256" key="2">
    <source>
        <dbReference type="ARBA" id="ARBA00022670"/>
    </source>
</evidence>
<keyword evidence="3" id="KW-0378">Hydrolase</keyword>
<reference evidence="5 6" key="1">
    <citation type="submission" date="2020-09" db="EMBL/GenBank/DDBJ databases">
        <title>De no assembly of potato wild relative species, Solanum commersonii.</title>
        <authorList>
            <person name="Cho K."/>
        </authorList>
    </citation>
    <scope>NUCLEOTIDE SEQUENCE [LARGE SCALE GENOMIC DNA]</scope>
    <source>
        <strain evidence="5">LZ3.2</strain>
        <tissue evidence="5">Leaf</tissue>
    </source>
</reference>
<dbReference type="Gene3D" id="3.40.395.10">
    <property type="entry name" value="Adenoviral Proteinase, Chain A"/>
    <property type="match status" value="1"/>
</dbReference>
<dbReference type="GO" id="GO:0006508">
    <property type="term" value="P:proteolysis"/>
    <property type="evidence" value="ECO:0007669"/>
    <property type="project" value="UniProtKB-KW"/>
</dbReference>
<dbReference type="EMBL" id="JACXVP010000004">
    <property type="protein sequence ID" value="KAG5609827.1"/>
    <property type="molecule type" value="Genomic_DNA"/>
</dbReference>
<dbReference type="PROSITE" id="PS50600">
    <property type="entry name" value="ULP_PROTEASE"/>
    <property type="match status" value="1"/>
</dbReference>
<evidence type="ECO:0000256" key="1">
    <source>
        <dbReference type="ARBA" id="ARBA00005234"/>
    </source>
</evidence>
<name>A0A9J5ZA14_SOLCO</name>
<evidence type="ECO:0000256" key="3">
    <source>
        <dbReference type="ARBA" id="ARBA00022801"/>
    </source>
</evidence>
<protein>
    <recommendedName>
        <fullName evidence="4">Ubiquitin-like protease family profile domain-containing protein</fullName>
    </recommendedName>
</protein>
<feature type="domain" description="Ubiquitin-like protease family profile" evidence="4">
    <location>
        <begin position="1"/>
        <end position="97"/>
    </location>
</feature>
<dbReference type="GO" id="GO:0008234">
    <property type="term" value="F:cysteine-type peptidase activity"/>
    <property type="evidence" value="ECO:0007669"/>
    <property type="project" value="InterPro"/>
</dbReference>
<keyword evidence="6" id="KW-1185">Reference proteome</keyword>
<sequence>MDNIFISVNVKERLHWVLIVVSFNERYIMVYDSLRDSIHDSHVLNEIKKICTTYTHSKYRLHTNFDSFEIVYMSDIPHQPQGSLDCGVYNSTYAEFLSNGNGILAGPFDPDLMRSSYATLLWNYGMLKIQAEAISDSEAPDKPMRYHVDVDSSECITVI</sequence>
<dbReference type="InterPro" id="IPR003653">
    <property type="entry name" value="Peptidase_C48_C"/>
</dbReference>
<proteinExistence type="inferred from homology"/>
<accession>A0A9J5ZA14</accession>